<organism evidence="1 2">
    <name type="scientific">Lithospermum erythrorhizon</name>
    <name type="common">Purple gromwell</name>
    <name type="synonym">Lithospermum officinale var. erythrorhizon</name>
    <dbReference type="NCBI Taxonomy" id="34254"/>
    <lineage>
        <taxon>Eukaryota</taxon>
        <taxon>Viridiplantae</taxon>
        <taxon>Streptophyta</taxon>
        <taxon>Embryophyta</taxon>
        <taxon>Tracheophyta</taxon>
        <taxon>Spermatophyta</taxon>
        <taxon>Magnoliopsida</taxon>
        <taxon>eudicotyledons</taxon>
        <taxon>Gunneridae</taxon>
        <taxon>Pentapetalae</taxon>
        <taxon>asterids</taxon>
        <taxon>lamiids</taxon>
        <taxon>Boraginales</taxon>
        <taxon>Boraginaceae</taxon>
        <taxon>Boraginoideae</taxon>
        <taxon>Lithospermeae</taxon>
        <taxon>Lithospermum</taxon>
    </lineage>
</organism>
<dbReference type="PANTHER" id="PTHR46890">
    <property type="entry name" value="NON-LTR RETROLELEMENT REVERSE TRANSCRIPTASE-LIKE PROTEIN-RELATED"/>
    <property type="match status" value="1"/>
</dbReference>
<proteinExistence type="predicted"/>
<comment type="caution">
    <text evidence="1">The sequence shown here is derived from an EMBL/GenBank/DDBJ whole genome shotgun (WGS) entry which is preliminary data.</text>
</comment>
<evidence type="ECO:0008006" key="3">
    <source>
        <dbReference type="Google" id="ProtNLM"/>
    </source>
</evidence>
<keyword evidence="2" id="KW-1185">Reference proteome</keyword>
<name>A0AAV3R9N5_LITER</name>
<accession>A0AAV3R9N5</accession>
<dbReference type="InterPro" id="IPR052343">
    <property type="entry name" value="Retrotransposon-Effector_Assoc"/>
</dbReference>
<reference evidence="1 2" key="1">
    <citation type="submission" date="2024-01" db="EMBL/GenBank/DDBJ databases">
        <title>The complete chloroplast genome sequence of Lithospermum erythrorhizon: insights into the phylogenetic relationship among Boraginaceae species and the maternal lineages of purple gromwells.</title>
        <authorList>
            <person name="Okada T."/>
            <person name="Watanabe K."/>
        </authorList>
    </citation>
    <scope>NUCLEOTIDE SEQUENCE [LARGE SCALE GENOMIC DNA]</scope>
</reference>
<evidence type="ECO:0000313" key="2">
    <source>
        <dbReference type="Proteomes" id="UP001454036"/>
    </source>
</evidence>
<dbReference type="PANTHER" id="PTHR46890:SF48">
    <property type="entry name" value="RNA-DIRECTED DNA POLYMERASE"/>
    <property type="match status" value="1"/>
</dbReference>
<protein>
    <recommendedName>
        <fullName evidence="3">Reverse transcriptase</fullName>
    </recommendedName>
</protein>
<dbReference type="AlphaFoldDB" id="A0AAV3R9N5"/>
<sequence>MDYVATVLYSVLLNGTQAGYFKSGRELRQGDPLSPYLFIICTEGLMSLLNNACASEATSFMRILKQYELWSRQLINPQKSAVQFSHNVQEDLKATITCVLGIPELVIHGKFGVSSRTLNVNWPGFPEQGTALSGIHSLAPILVLPGEAFYRSEMY</sequence>
<dbReference type="EMBL" id="BAABME010008191">
    <property type="protein sequence ID" value="GAA0172575.1"/>
    <property type="molecule type" value="Genomic_DNA"/>
</dbReference>
<dbReference type="Proteomes" id="UP001454036">
    <property type="component" value="Unassembled WGS sequence"/>
</dbReference>
<evidence type="ECO:0000313" key="1">
    <source>
        <dbReference type="EMBL" id="GAA0172575.1"/>
    </source>
</evidence>
<gene>
    <name evidence="1" type="ORF">LIER_26375</name>
</gene>